<accession>A0A448I1N2</accession>
<dbReference type="Proteomes" id="UP000282551">
    <property type="component" value="Chromosome"/>
</dbReference>
<dbReference type="SUPFAM" id="SSF55729">
    <property type="entry name" value="Acyl-CoA N-acyltransferases (Nat)"/>
    <property type="match status" value="1"/>
</dbReference>
<comment type="similarity">
    <text evidence="3">Belongs to the acetyltransferase family. RimJ subfamily.</text>
</comment>
<dbReference type="EMBL" id="LR134355">
    <property type="protein sequence ID" value="VEG46356.1"/>
    <property type="molecule type" value="Genomic_DNA"/>
</dbReference>
<dbReference type="PROSITE" id="PS51186">
    <property type="entry name" value="GNAT"/>
    <property type="match status" value="1"/>
</dbReference>
<gene>
    <name evidence="5" type="ORF">NCTC10485_01054</name>
</gene>
<dbReference type="GO" id="GO:0016747">
    <property type="term" value="F:acyltransferase activity, transferring groups other than amino-acyl groups"/>
    <property type="evidence" value="ECO:0007669"/>
    <property type="project" value="InterPro"/>
</dbReference>
<keyword evidence="1 5" id="KW-0808">Transferase</keyword>
<dbReference type="InterPro" id="IPR051531">
    <property type="entry name" value="N-acetyltransferase"/>
</dbReference>
<reference evidence="5 6" key="1">
    <citation type="submission" date="2018-12" db="EMBL/GenBank/DDBJ databases">
        <authorList>
            <consortium name="Pathogen Informatics"/>
        </authorList>
    </citation>
    <scope>NUCLEOTIDE SEQUENCE [LARGE SCALE GENOMIC DNA]</scope>
    <source>
        <strain evidence="5 6">NCTC10485</strain>
    </source>
</reference>
<dbReference type="InterPro" id="IPR000182">
    <property type="entry name" value="GNAT_dom"/>
</dbReference>
<keyword evidence="6" id="KW-1185">Reference proteome</keyword>
<feature type="domain" description="N-acetyltransferase" evidence="4">
    <location>
        <begin position="14"/>
        <end position="174"/>
    </location>
</feature>
<proteinExistence type="inferred from homology"/>
<evidence type="ECO:0000256" key="3">
    <source>
        <dbReference type="ARBA" id="ARBA00038502"/>
    </source>
</evidence>
<evidence type="ECO:0000256" key="1">
    <source>
        <dbReference type="ARBA" id="ARBA00022679"/>
    </source>
</evidence>
<protein>
    <submittedName>
        <fullName evidence="5">N-acetyltransferase GCN5</fullName>
    </submittedName>
</protein>
<dbReference type="PANTHER" id="PTHR43792">
    <property type="entry name" value="GNAT FAMILY, PUTATIVE (AFU_ORTHOLOGUE AFUA_3G00765)-RELATED-RELATED"/>
    <property type="match status" value="1"/>
</dbReference>
<dbReference type="OrthoDB" id="9132139at2"/>
<evidence type="ECO:0000256" key="2">
    <source>
        <dbReference type="ARBA" id="ARBA00023315"/>
    </source>
</evidence>
<dbReference type="Gene3D" id="3.40.630.30">
    <property type="match status" value="1"/>
</dbReference>
<name>A0A448I1N2_MYCCI</name>
<keyword evidence="2" id="KW-0012">Acyltransferase</keyword>
<dbReference type="Pfam" id="PF13302">
    <property type="entry name" value="Acetyltransf_3"/>
    <property type="match status" value="1"/>
</dbReference>
<dbReference type="PANTHER" id="PTHR43792:SF8">
    <property type="entry name" value="[RIBOSOMAL PROTEIN US5]-ALANINE N-ACETYLTRANSFERASE"/>
    <property type="match status" value="1"/>
</dbReference>
<organism evidence="5 6">
    <name type="scientific">Mycolicibacterium chitae</name>
    <name type="common">Mycobacterium chitae</name>
    <dbReference type="NCBI Taxonomy" id="1792"/>
    <lineage>
        <taxon>Bacteria</taxon>
        <taxon>Bacillati</taxon>
        <taxon>Actinomycetota</taxon>
        <taxon>Actinomycetes</taxon>
        <taxon>Mycobacteriales</taxon>
        <taxon>Mycobacteriaceae</taxon>
        <taxon>Mycolicibacterium</taxon>
    </lineage>
</organism>
<evidence type="ECO:0000313" key="5">
    <source>
        <dbReference type="EMBL" id="VEG46356.1"/>
    </source>
</evidence>
<dbReference type="AlphaFoldDB" id="A0A448I1N2"/>
<sequence>MRITEGLPGREGDVTVRRLGHHDAEAFAAGTKDEAVQRYGHLPLAEYSPQTVRDQVDNEIARGLDDGSLAVLAIADADSDEFLGSIVLFDVRSDRAEVGFWLTPQARGRGAARHGLRALLRVAADAGFRYLDARTDSANDGSRRVLEDAGFVHTEGPHDELAPSGEVVNVLTFERSLVELPN</sequence>
<evidence type="ECO:0000313" key="6">
    <source>
        <dbReference type="Proteomes" id="UP000282551"/>
    </source>
</evidence>
<evidence type="ECO:0000259" key="4">
    <source>
        <dbReference type="PROSITE" id="PS51186"/>
    </source>
</evidence>
<dbReference type="InterPro" id="IPR016181">
    <property type="entry name" value="Acyl_CoA_acyltransferase"/>
</dbReference>